<organism evidence="2 3">
    <name type="scientific">Actinomyces graevenitzii F0530</name>
    <dbReference type="NCBI Taxonomy" id="1321817"/>
    <lineage>
        <taxon>Bacteria</taxon>
        <taxon>Bacillati</taxon>
        <taxon>Actinomycetota</taxon>
        <taxon>Actinomycetes</taxon>
        <taxon>Actinomycetales</taxon>
        <taxon>Actinomycetaceae</taxon>
        <taxon>Actinomyces</taxon>
    </lineage>
</organism>
<evidence type="ECO:0000313" key="3">
    <source>
        <dbReference type="Proteomes" id="UP000016481"/>
    </source>
</evidence>
<evidence type="ECO:0000313" key="2">
    <source>
        <dbReference type="EMBL" id="ERH20007.1"/>
    </source>
</evidence>
<reference evidence="2 3" key="1">
    <citation type="submission" date="2013-08" db="EMBL/GenBank/DDBJ databases">
        <authorList>
            <person name="Weinstock G."/>
            <person name="Sodergren E."/>
            <person name="Wylie T."/>
            <person name="Fulton L."/>
            <person name="Fulton R."/>
            <person name="Fronick C."/>
            <person name="O'Laughlin M."/>
            <person name="Godfrey J."/>
            <person name="Miner T."/>
            <person name="Herter B."/>
            <person name="Appelbaum E."/>
            <person name="Cordes M."/>
            <person name="Lek S."/>
            <person name="Wollam A."/>
            <person name="Pepin K.H."/>
            <person name="Palsikar V.B."/>
            <person name="Mitreva M."/>
            <person name="Wilson R.K."/>
        </authorList>
    </citation>
    <scope>NUCLEOTIDE SEQUENCE [LARGE SCALE GENOMIC DNA]</scope>
    <source>
        <strain evidence="2 3">F0530</strain>
    </source>
</reference>
<dbReference type="AlphaFoldDB" id="U1RNI6"/>
<sequence>MVVVPAPDSPQPGRGLPRPVGLPGLALAWSARRWRPCGRPALPRSRARAPARAAVAPVYAGGGTRAPARRLSARGGVG</sequence>
<dbReference type="Proteomes" id="UP000016481">
    <property type="component" value="Unassembled WGS sequence"/>
</dbReference>
<gene>
    <name evidence="2" type="ORF">HMPREF1978_00203</name>
</gene>
<evidence type="ECO:0000256" key="1">
    <source>
        <dbReference type="SAM" id="MobiDB-lite"/>
    </source>
</evidence>
<proteinExistence type="predicted"/>
<name>U1RNI6_9ACTO</name>
<protein>
    <submittedName>
        <fullName evidence="2">Uncharacterized protein</fullName>
    </submittedName>
</protein>
<accession>U1RNI6</accession>
<dbReference type="EMBL" id="AWSC01000008">
    <property type="protein sequence ID" value="ERH20007.1"/>
    <property type="molecule type" value="Genomic_DNA"/>
</dbReference>
<dbReference type="HOGENOM" id="CLU_2614008_0_0_11"/>
<feature type="region of interest" description="Disordered" evidence="1">
    <location>
        <begin position="1"/>
        <end position="20"/>
    </location>
</feature>
<comment type="caution">
    <text evidence="2">The sequence shown here is derived from an EMBL/GenBank/DDBJ whole genome shotgun (WGS) entry which is preliminary data.</text>
</comment>